<name>A0A2P6QX69_ROSCH</name>
<sequence>MLSHHEQYTSQAFLQTILYALISPSMETKPLHHSVVTDWLLHNLYHTNPCSRSWPVQITTLSKPMNPGVVSLLAYSFGYYPLSIIIQRP</sequence>
<dbReference type="AlphaFoldDB" id="A0A2P6QX69"/>
<dbReference type="Proteomes" id="UP000238479">
    <property type="component" value="Chromosome 4"/>
</dbReference>
<evidence type="ECO:0000313" key="1">
    <source>
        <dbReference type="EMBL" id="PRQ38782.1"/>
    </source>
</evidence>
<evidence type="ECO:0000313" key="2">
    <source>
        <dbReference type="Proteomes" id="UP000238479"/>
    </source>
</evidence>
<gene>
    <name evidence="1" type="ORF">RchiOBHm_Chr4g0417761</name>
</gene>
<proteinExistence type="predicted"/>
<comment type="caution">
    <text evidence="1">The sequence shown here is derived from an EMBL/GenBank/DDBJ whole genome shotgun (WGS) entry which is preliminary data.</text>
</comment>
<dbReference type="EMBL" id="PDCK01000042">
    <property type="protein sequence ID" value="PRQ38782.1"/>
    <property type="molecule type" value="Genomic_DNA"/>
</dbReference>
<dbReference type="Gramene" id="PRQ38782">
    <property type="protein sequence ID" value="PRQ38782"/>
    <property type="gene ID" value="RchiOBHm_Chr4g0417761"/>
</dbReference>
<accession>A0A2P6QX69</accession>
<organism evidence="1 2">
    <name type="scientific">Rosa chinensis</name>
    <name type="common">China rose</name>
    <dbReference type="NCBI Taxonomy" id="74649"/>
    <lineage>
        <taxon>Eukaryota</taxon>
        <taxon>Viridiplantae</taxon>
        <taxon>Streptophyta</taxon>
        <taxon>Embryophyta</taxon>
        <taxon>Tracheophyta</taxon>
        <taxon>Spermatophyta</taxon>
        <taxon>Magnoliopsida</taxon>
        <taxon>eudicotyledons</taxon>
        <taxon>Gunneridae</taxon>
        <taxon>Pentapetalae</taxon>
        <taxon>rosids</taxon>
        <taxon>fabids</taxon>
        <taxon>Rosales</taxon>
        <taxon>Rosaceae</taxon>
        <taxon>Rosoideae</taxon>
        <taxon>Rosoideae incertae sedis</taxon>
        <taxon>Rosa</taxon>
    </lineage>
</organism>
<keyword evidence="2" id="KW-1185">Reference proteome</keyword>
<protein>
    <submittedName>
        <fullName evidence="1">Uncharacterized protein</fullName>
    </submittedName>
</protein>
<reference evidence="1 2" key="1">
    <citation type="journal article" date="2018" name="Nat. Genet.">
        <title>The Rosa genome provides new insights in the design of modern roses.</title>
        <authorList>
            <person name="Bendahmane M."/>
        </authorList>
    </citation>
    <scope>NUCLEOTIDE SEQUENCE [LARGE SCALE GENOMIC DNA]</scope>
    <source>
        <strain evidence="2">cv. Old Blush</strain>
    </source>
</reference>